<keyword evidence="3" id="KW-1185">Reference proteome</keyword>
<evidence type="ECO:0000313" key="2">
    <source>
        <dbReference type="EMBL" id="MEN2788264.1"/>
    </source>
</evidence>
<dbReference type="Pfam" id="PF12840">
    <property type="entry name" value="HTH_20"/>
    <property type="match status" value="1"/>
</dbReference>
<proteinExistence type="predicted"/>
<dbReference type="RefSeq" id="WP_343887873.1">
    <property type="nucleotide sequence ID" value="NZ_BAAAEH010000005.1"/>
</dbReference>
<accession>A0ABU9XXI5</accession>
<dbReference type="SUPFAM" id="SSF46785">
    <property type="entry name" value="Winged helix' DNA-binding domain"/>
    <property type="match status" value="1"/>
</dbReference>
<sequence length="109" mass="12270">MTATPEISVDRILRALADPSRKAIVERLSRGPLSVSSLAGPLEITLTAVAQHLQVLEECGLVRTEKIGRVRTCSLETKGFLPLEQWIRDRRSLWEMRLDQLGDFLAEDE</sequence>
<dbReference type="Proteomes" id="UP001419910">
    <property type="component" value="Unassembled WGS sequence"/>
</dbReference>
<dbReference type="InterPro" id="IPR036388">
    <property type="entry name" value="WH-like_DNA-bd_sf"/>
</dbReference>
<dbReference type="Gene3D" id="1.10.10.10">
    <property type="entry name" value="Winged helix-like DNA-binding domain superfamily/Winged helix DNA-binding domain"/>
    <property type="match status" value="1"/>
</dbReference>
<organism evidence="2 3">
    <name type="scientific">Sphingomonas oligophenolica</name>
    <dbReference type="NCBI Taxonomy" id="301154"/>
    <lineage>
        <taxon>Bacteria</taxon>
        <taxon>Pseudomonadati</taxon>
        <taxon>Pseudomonadota</taxon>
        <taxon>Alphaproteobacteria</taxon>
        <taxon>Sphingomonadales</taxon>
        <taxon>Sphingomonadaceae</taxon>
        <taxon>Sphingomonas</taxon>
    </lineage>
</organism>
<feature type="domain" description="HTH arsR-type" evidence="1">
    <location>
        <begin position="1"/>
        <end position="95"/>
    </location>
</feature>
<name>A0ABU9XXI5_9SPHN</name>
<dbReference type="SMART" id="SM00418">
    <property type="entry name" value="HTH_ARSR"/>
    <property type="match status" value="1"/>
</dbReference>
<reference evidence="2 3" key="1">
    <citation type="submission" date="2024-05" db="EMBL/GenBank/DDBJ databases">
        <authorList>
            <person name="Liu Q."/>
            <person name="Xin Y.-H."/>
        </authorList>
    </citation>
    <scope>NUCLEOTIDE SEQUENCE [LARGE SCALE GENOMIC DNA]</scope>
    <source>
        <strain evidence="2 3">CGMCC 1.10181</strain>
    </source>
</reference>
<dbReference type="EMBL" id="JBDIME010000001">
    <property type="protein sequence ID" value="MEN2788264.1"/>
    <property type="molecule type" value="Genomic_DNA"/>
</dbReference>
<gene>
    <name evidence="2" type="ORF">ABC974_01375</name>
</gene>
<dbReference type="InterPro" id="IPR036390">
    <property type="entry name" value="WH_DNA-bd_sf"/>
</dbReference>
<dbReference type="PANTHER" id="PTHR38600:SF2">
    <property type="entry name" value="SLL0088 PROTEIN"/>
    <property type="match status" value="1"/>
</dbReference>
<evidence type="ECO:0000259" key="1">
    <source>
        <dbReference type="PROSITE" id="PS50987"/>
    </source>
</evidence>
<protein>
    <submittedName>
        <fullName evidence="2">Metalloregulator ArsR/SmtB family transcription factor</fullName>
    </submittedName>
</protein>
<dbReference type="InterPro" id="IPR011991">
    <property type="entry name" value="ArsR-like_HTH"/>
</dbReference>
<evidence type="ECO:0000313" key="3">
    <source>
        <dbReference type="Proteomes" id="UP001419910"/>
    </source>
</evidence>
<comment type="caution">
    <text evidence="2">The sequence shown here is derived from an EMBL/GenBank/DDBJ whole genome shotgun (WGS) entry which is preliminary data.</text>
</comment>
<dbReference type="PANTHER" id="PTHR38600">
    <property type="entry name" value="TRANSCRIPTIONAL REGULATORY PROTEIN"/>
    <property type="match status" value="1"/>
</dbReference>
<dbReference type="PRINTS" id="PR00778">
    <property type="entry name" value="HTHARSR"/>
</dbReference>
<dbReference type="PROSITE" id="PS50987">
    <property type="entry name" value="HTH_ARSR_2"/>
    <property type="match status" value="1"/>
</dbReference>
<dbReference type="InterPro" id="IPR001845">
    <property type="entry name" value="HTH_ArsR_DNA-bd_dom"/>
</dbReference>
<dbReference type="CDD" id="cd00090">
    <property type="entry name" value="HTH_ARSR"/>
    <property type="match status" value="1"/>
</dbReference>
<dbReference type="NCBIfam" id="NF033788">
    <property type="entry name" value="HTH_metalloreg"/>
    <property type="match status" value="1"/>
</dbReference>